<dbReference type="EnsemblProtists" id="PYU1_T013397">
    <property type="protein sequence ID" value="PYU1_T013397"/>
    <property type="gene ID" value="PYU1_G013368"/>
</dbReference>
<dbReference type="InterPro" id="IPR012098">
    <property type="entry name" value="SND3_fun"/>
</dbReference>
<keyword evidence="2" id="KW-1133">Transmembrane helix</keyword>
<organism evidence="3 4">
    <name type="scientific">Globisporangium ultimum (strain ATCC 200006 / CBS 805.95 / DAOM BR144)</name>
    <name type="common">Pythium ultimum</name>
    <dbReference type="NCBI Taxonomy" id="431595"/>
    <lineage>
        <taxon>Eukaryota</taxon>
        <taxon>Sar</taxon>
        <taxon>Stramenopiles</taxon>
        <taxon>Oomycota</taxon>
        <taxon>Peronosporomycetes</taxon>
        <taxon>Pythiales</taxon>
        <taxon>Pythiaceae</taxon>
        <taxon>Globisporangium</taxon>
    </lineage>
</organism>
<dbReference type="Proteomes" id="UP000019132">
    <property type="component" value="Unassembled WGS sequence"/>
</dbReference>
<dbReference type="EMBL" id="GL376609">
    <property type="status" value="NOT_ANNOTATED_CDS"/>
    <property type="molecule type" value="Genomic_DNA"/>
</dbReference>
<keyword evidence="2" id="KW-0812">Transmembrane</keyword>
<dbReference type="GO" id="GO:0005783">
    <property type="term" value="C:endoplasmic reticulum"/>
    <property type="evidence" value="ECO:0007669"/>
    <property type="project" value="InterPro"/>
</dbReference>
<dbReference type="eggNOG" id="ENOG502S0XZ">
    <property type="taxonomic scope" value="Eukaryota"/>
</dbReference>
<evidence type="ECO:0000313" key="3">
    <source>
        <dbReference type="EnsemblProtists" id="PYU1_T013397"/>
    </source>
</evidence>
<protein>
    <submittedName>
        <fullName evidence="3">Uncharacterized protein</fullName>
    </submittedName>
</protein>
<accession>K3X848</accession>
<reference evidence="4" key="2">
    <citation type="submission" date="2010-04" db="EMBL/GenBank/DDBJ databases">
        <authorList>
            <person name="Buell R."/>
            <person name="Hamilton J."/>
            <person name="Hostetler J."/>
        </authorList>
    </citation>
    <scope>NUCLEOTIDE SEQUENCE [LARGE SCALE GENOMIC DNA]</scope>
    <source>
        <strain evidence="4">DAOM:BR144</strain>
    </source>
</reference>
<dbReference type="GO" id="GO:0045047">
    <property type="term" value="P:protein targeting to ER"/>
    <property type="evidence" value="ECO:0007669"/>
    <property type="project" value="InterPro"/>
</dbReference>
<reference evidence="3" key="3">
    <citation type="submission" date="2015-02" db="UniProtKB">
        <authorList>
            <consortium name="EnsemblProtists"/>
        </authorList>
    </citation>
    <scope>IDENTIFICATION</scope>
    <source>
        <strain evidence="3">DAOM BR144</strain>
    </source>
</reference>
<dbReference type="PANTHER" id="PTHR28112:SF1">
    <property type="entry name" value="SRP-INDEPENDENT TARGETING PROTEIN 3"/>
    <property type="match status" value="1"/>
</dbReference>
<dbReference type="PANTHER" id="PTHR28112">
    <property type="entry name" value="SRP-INDEPENDENT TARGETING PROTEIN 3"/>
    <property type="match status" value="1"/>
</dbReference>
<sequence length="197" mass="22261">MAPNMKMMGVTMGLAFFCNTFLNNDNYTHVLIVRGLYALSQVFVYSTLLLIYTRAKKNTEPGVVTVKEDIGFGQEGEKDEKITVSEYDMRQTMSEVQKIAIGTAITIFIHSKWGFFPPLFIQTVTQPYNLFQSPLAKVTLLGQKAWGELRRPWQNPMAMGTQWNKWNDTIQSALGGEPVVRQSKKATKKAAGKRKSK</sequence>
<dbReference type="VEuPathDB" id="FungiDB:PYU1_G013368"/>
<keyword evidence="2" id="KW-0472">Membrane</keyword>
<dbReference type="Pfam" id="PF10032">
    <property type="entry name" value="Pho88"/>
    <property type="match status" value="1"/>
</dbReference>
<keyword evidence="4" id="KW-1185">Reference proteome</keyword>
<dbReference type="OMA" id="AMASQWE"/>
<evidence type="ECO:0000313" key="4">
    <source>
        <dbReference type="Proteomes" id="UP000019132"/>
    </source>
</evidence>
<name>K3X848_GLOUD</name>
<proteinExistence type="predicted"/>
<dbReference type="InParanoid" id="K3X848"/>
<dbReference type="HOGENOM" id="CLU_1374658_0_0_1"/>
<feature type="transmembrane region" description="Helical" evidence="2">
    <location>
        <begin position="32"/>
        <end position="52"/>
    </location>
</feature>
<evidence type="ECO:0000256" key="1">
    <source>
        <dbReference type="SAM" id="MobiDB-lite"/>
    </source>
</evidence>
<dbReference type="GO" id="GO:0005739">
    <property type="term" value="C:mitochondrion"/>
    <property type="evidence" value="ECO:0007669"/>
    <property type="project" value="TreeGrafter"/>
</dbReference>
<feature type="region of interest" description="Disordered" evidence="1">
    <location>
        <begin position="176"/>
        <end position="197"/>
    </location>
</feature>
<evidence type="ECO:0000256" key="2">
    <source>
        <dbReference type="SAM" id="Phobius"/>
    </source>
</evidence>
<reference evidence="4" key="1">
    <citation type="journal article" date="2010" name="Genome Biol.">
        <title>Genome sequence of the necrotrophic plant pathogen Pythium ultimum reveals original pathogenicity mechanisms and effector repertoire.</title>
        <authorList>
            <person name="Levesque C.A."/>
            <person name="Brouwer H."/>
            <person name="Cano L."/>
            <person name="Hamilton J.P."/>
            <person name="Holt C."/>
            <person name="Huitema E."/>
            <person name="Raffaele S."/>
            <person name="Robideau G.P."/>
            <person name="Thines M."/>
            <person name="Win J."/>
            <person name="Zerillo M.M."/>
            <person name="Beakes G.W."/>
            <person name="Boore J.L."/>
            <person name="Busam D."/>
            <person name="Dumas B."/>
            <person name="Ferriera S."/>
            <person name="Fuerstenberg S.I."/>
            <person name="Gachon C.M."/>
            <person name="Gaulin E."/>
            <person name="Govers F."/>
            <person name="Grenville-Briggs L."/>
            <person name="Horner N."/>
            <person name="Hostetler J."/>
            <person name="Jiang R.H."/>
            <person name="Johnson J."/>
            <person name="Krajaejun T."/>
            <person name="Lin H."/>
            <person name="Meijer H.J."/>
            <person name="Moore B."/>
            <person name="Morris P."/>
            <person name="Phuntmart V."/>
            <person name="Puiu D."/>
            <person name="Shetty J."/>
            <person name="Stajich J.E."/>
            <person name="Tripathy S."/>
            <person name="Wawra S."/>
            <person name="van West P."/>
            <person name="Whitty B.R."/>
            <person name="Coutinho P.M."/>
            <person name="Henrissat B."/>
            <person name="Martin F."/>
            <person name="Thomas P.D."/>
            <person name="Tyler B.M."/>
            <person name="De Vries R.P."/>
            <person name="Kamoun S."/>
            <person name="Yandell M."/>
            <person name="Tisserat N."/>
            <person name="Buell C.R."/>
        </authorList>
    </citation>
    <scope>NUCLEOTIDE SEQUENCE</scope>
    <source>
        <strain evidence="4">DAOM:BR144</strain>
    </source>
</reference>
<dbReference type="AlphaFoldDB" id="K3X848"/>
<feature type="compositionally biased region" description="Basic residues" evidence="1">
    <location>
        <begin position="182"/>
        <end position="197"/>
    </location>
</feature>